<evidence type="ECO:0000256" key="1">
    <source>
        <dbReference type="SAM" id="MobiDB-lite"/>
    </source>
</evidence>
<reference evidence="3" key="1">
    <citation type="journal article" date="2012" name="Nat. Biotechnol.">
        <title>Reference genome sequence of the model plant Setaria.</title>
        <authorList>
            <person name="Bennetzen J.L."/>
            <person name="Schmutz J."/>
            <person name="Wang H."/>
            <person name="Percifield R."/>
            <person name="Hawkins J."/>
            <person name="Pontaroli A.C."/>
            <person name="Estep M."/>
            <person name="Feng L."/>
            <person name="Vaughn J.N."/>
            <person name="Grimwood J."/>
            <person name="Jenkins J."/>
            <person name="Barry K."/>
            <person name="Lindquist E."/>
            <person name="Hellsten U."/>
            <person name="Deshpande S."/>
            <person name="Wang X."/>
            <person name="Wu X."/>
            <person name="Mitros T."/>
            <person name="Triplett J."/>
            <person name="Yang X."/>
            <person name="Ye C.Y."/>
            <person name="Mauro-Herrera M."/>
            <person name="Wang L."/>
            <person name="Li P."/>
            <person name="Sharma M."/>
            <person name="Sharma R."/>
            <person name="Ronald P.C."/>
            <person name="Panaud O."/>
            <person name="Kellogg E.A."/>
            <person name="Brutnell T.P."/>
            <person name="Doust A.N."/>
            <person name="Tuskan G.A."/>
            <person name="Rokhsar D."/>
            <person name="Devos K.M."/>
        </authorList>
    </citation>
    <scope>NUCLEOTIDE SEQUENCE [LARGE SCALE GENOMIC DNA]</scope>
    <source>
        <strain evidence="3">cv. Yugu1</strain>
    </source>
</reference>
<evidence type="ECO:0000313" key="2">
    <source>
        <dbReference type="EnsemblPlants" id="KQL09772"/>
    </source>
</evidence>
<dbReference type="EMBL" id="AGNK02002268">
    <property type="status" value="NOT_ANNOTATED_CDS"/>
    <property type="molecule type" value="Genomic_DNA"/>
</dbReference>
<accession>K3Y0E2</accession>
<dbReference type="Gramene" id="KQL09772">
    <property type="protein sequence ID" value="KQL09772"/>
    <property type="gene ID" value="SETIT_007653mg"/>
</dbReference>
<keyword evidence="3" id="KW-1185">Reference proteome</keyword>
<dbReference type="AlphaFoldDB" id="K3Y0E2"/>
<evidence type="ECO:0000313" key="3">
    <source>
        <dbReference type="Proteomes" id="UP000004995"/>
    </source>
</evidence>
<dbReference type="InParanoid" id="K3Y0E2"/>
<name>K3Y0E2_SETIT</name>
<organism evidence="2 3">
    <name type="scientific">Setaria italica</name>
    <name type="common">Foxtail millet</name>
    <name type="synonym">Panicum italicum</name>
    <dbReference type="NCBI Taxonomy" id="4555"/>
    <lineage>
        <taxon>Eukaryota</taxon>
        <taxon>Viridiplantae</taxon>
        <taxon>Streptophyta</taxon>
        <taxon>Embryophyta</taxon>
        <taxon>Tracheophyta</taxon>
        <taxon>Spermatophyta</taxon>
        <taxon>Magnoliopsida</taxon>
        <taxon>Liliopsida</taxon>
        <taxon>Poales</taxon>
        <taxon>Poaceae</taxon>
        <taxon>PACMAD clade</taxon>
        <taxon>Panicoideae</taxon>
        <taxon>Panicodae</taxon>
        <taxon>Paniceae</taxon>
        <taxon>Cenchrinae</taxon>
        <taxon>Setaria</taxon>
    </lineage>
</organism>
<dbReference type="EnsemblPlants" id="KQL09772">
    <property type="protein sequence ID" value="KQL09772"/>
    <property type="gene ID" value="SETIT_007653mg"/>
</dbReference>
<dbReference type="Proteomes" id="UP000004995">
    <property type="component" value="Unassembled WGS sequence"/>
</dbReference>
<proteinExistence type="predicted"/>
<reference evidence="2" key="2">
    <citation type="submission" date="2018-08" db="UniProtKB">
        <authorList>
            <consortium name="EnsemblPlants"/>
        </authorList>
    </citation>
    <scope>IDENTIFICATION</scope>
    <source>
        <strain evidence="2">Yugu1</strain>
    </source>
</reference>
<protein>
    <submittedName>
        <fullName evidence="2">Uncharacterized protein</fullName>
    </submittedName>
</protein>
<feature type="region of interest" description="Disordered" evidence="1">
    <location>
        <begin position="1"/>
        <end position="68"/>
    </location>
</feature>
<dbReference type="HOGENOM" id="CLU_2473237_0_0_1"/>
<sequence length="88" mass="9916">MTTLGEPNRLNSRKHRSSMNEEINARKRPVLQCALIPPLKGKFNPASGTRTQGIYSPRSKHSVSRLLTKSEPSFDAKLRLLRRSAHHG</sequence>